<feature type="compositionally biased region" description="Acidic residues" evidence="4">
    <location>
        <begin position="449"/>
        <end position="472"/>
    </location>
</feature>
<dbReference type="PROSITE" id="PS50294">
    <property type="entry name" value="WD_REPEATS_REGION"/>
    <property type="match status" value="1"/>
</dbReference>
<dbReference type="PROSITE" id="PS50082">
    <property type="entry name" value="WD_REPEATS_2"/>
    <property type="match status" value="1"/>
</dbReference>
<dbReference type="AlphaFoldDB" id="A0A067M802"/>
<accession>A0A067M802</accession>
<dbReference type="HOGENOM" id="CLU_010934_1_0_1"/>
<evidence type="ECO:0000256" key="4">
    <source>
        <dbReference type="SAM" id="MobiDB-lite"/>
    </source>
</evidence>
<proteinExistence type="predicted"/>
<dbReference type="EMBL" id="KL198056">
    <property type="protein sequence ID" value="KDQ11704.1"/>
    <property type="molecule type" value="Genomic_DNA"/>
</dbReference>
<feature type="domain" description="Transcription factor spt8 beta-propeller" evidence="5">
    <location>
        <begin position="168"/>
        <end position="359"/>
    </location>
</feature>
<evidence type="ECO:0000256" key="2">
    <source>
        <dbReference type="ARBA" id="ARBA00022737"/>
    </source>
</evidence>
<evidence type="ECO:0000313" key="7">
    <source>
        <dbReference type="Proteomes" id="UP000027195"/>
    </source>
</evidence>
<dbReference type="SUPFAM" id="SSF50978">
    <property type="entry name" value="WD40 repeat-like"/>
    <property type="match status" value="1"/>
</dbReference>
<feature type="region of interest" description="Disordered" evidence="4">
    <location>
        <begin position="1"/>
        <end position="142"/>
    </location>
</feature>
<feature type="compositionally biased region" description="Pro residues" evidence="4">
    <location>
        <begin position="478"/>
        <end position="499"/>
    </location>
</feature>
<dbReference type="PANTHER" id="PTHR19848:SF8">
    <property type="entry name" value="F-BOX AND WD REPEAT DOMAIN CONTAINING 7"/>
    <property type="match status" value="1"/>
</dbReference>
<evidence type="ECO:0000313" key="6">
    <source>
        <dbReference type="EMBL" id="KDQ11704.1"/>
    </source>
</evidence>
<protein>
    <recommendedName>
        <fullName evidence="5">Transcription factor spt8 beta-propeller domain-containing protein</fullName>
    </recommendedName>
</protein>
<feature type="region of interest" description="Disordered" evidence="4">
    <location>
        <begin position="449"/>
        <end position="499"/>
    </location>
</feature>
<reference evidence="7" key="1">
    <citation type="journal article" date="2014" name="Proc. Natl. Acad. Sci. U.S.A.">
        <title>Extensive sampling of basidiomycete genomes demonstrates inadequacy of the white-rot/brown-rot paradigm for wood decay fungi.</title>
        <authorList>
            <person name="Riley R."/>
            <person name="Salamov A.A."/>
            <person name="Brown D.W."/>
            <person name="Nagy L.G."/>
            <person name="Floudas D."/>
            <person name="Held B.W."/>
            <person name="Levasseur A."/>
            <person name="Lombard V."/>
            <person name="Morin E."/>
            <person name="Otillar R."/>
            <person name="Lindquist E.A."/>
            <person name="Sun H."/>
            <person name="LaButti K.M."/>
            <person name="Schmutz J."/>
            <person name="Jabbour D."/>
            <person name="Luo H."/>
            <person name="Baker S.E."/>
            <person name="Pisabarro A.G."/>
            <person name="Walton J.D."/>
            <person name="Blanchette R.A."/>
            <person name="Henrissat B."/>
            <person name="Martin F."/>
            <person name="Cullen D."/>
            <person name="Hibbett D.S."/>
            <person name="Grigoriev I.V."/>
        </authorList>
    </citation>
    <scope>NUCLEOTIDE SEQUENCE [LARGE SCALE GENOMIC DNA]</scope>
    <source>
        <strain evidence="7">FD-172 SS1</strain>
    </source>
</reference>
<keyword evidence="1 3" id="KW-0853">WD repeat</keyword>
<dbReference type="PANTHER" id="PTHR19848">
    <property type="entry name" value="WD40 REPEAT PROTEIN"/>
    <property type="match status" value="1"/>
</dbReference>
<evidence type="ECO:0000256" key="1">
    <source>
        <dbReference type="ARBA" id="ARBA00022574"/>
    </source>
</evidence>
<dbReference type="STRING" id="930990.A0A067M802"/>
<feature type="region of interest" description="Disordered" evidence="4">
    <location>
        <begin position="520"/>
        <end position="545"/>
    </location>
</feature>
<feature type="domain" description="Transcription factor spt8 beta-propeller" evidence="5">
    <location>
        <begin position="563"/>
        <end position="745"/>
    </location>
</feature>
<keyword evidence="2" id="KW-0677">Repeat</keyword>
<dbReference type="InterPro" id="IPR036322">
    <property type="entry name" value="WD40_repeat_dom_sf"/>
</dbReference>
<dbReference type="Gene3D" id="2.130.10.10">
    <property type="entry name" value="YVTN repeat-like/Quinoprotein amine dehydrogenase"/>
    <property type="match status" value="2"/>
</dbReference>
<gene>
    <name evidence="6" type="ORF">BOTBODRAFT_135510</name>
</gene>
<organism evidence="6 7">
    <name type="scientific">Botryobasidium botryosum (strain FD-172 SS1)</name>
    <dbReference type="NCBI Taxonomy" id="930990"/>
    <lineage>
        <taxon>Eukaryota</taxon>
        <taxon>Fungi</taxon>
        <taxon>Dikarya</taxon>
        <taxon>Basidiomycota</taxon>
        <taxon>Agaricomycotina</taxon>
        <taxon>Agaricomycetes</taxon>
        <taxon>Cantharellales</taxon>
        <taxon>Botryobasidiaceae</taxon>
        <taxon>Botryobasidium</taxon>
    </lineage>
</organism>
<keyword evidence="7" id="KW-1185">Reference proteome</keyword>
<feature type="compositionally biased region" description="Basic and acidic residues" evidence="4">
    <location>
        <begin position="127"/>
        <end position="139"/>
    </location>
</feature>
<evidence type="ECO:0000256" key="3">
    <source>
        <dbReference type="PROSITE-ProRule" id="PRU00221"/>
    </source>
</evidence>
<dbReference type="OrthoDB" id="3246240at2759"/>
<dbReference type="InterPro" id="IPR001680">
    <property type="entry name" value="WD40_rpt"/>
</dbReference>
<dbReference type="InterPro" id="IPR057544">
    <property type="entry name" value="Beta-prop_SPT8"/>
</dbReference>
<feature type="compositionally biased region" description="Acidic residues" evidence="4">
    <location>
        <begin position="7"/>
        <end position="101"/>
    </location>
</feature>
<dbReference type="FunCoup" id="A0A067M802">
    <property type="interactions" value="44"/>
</dbReference>
<dbReference type="Pfam" id="PF23798">
    <property type="entry name" value="Beta-prop_SPT8"/>
    <property type="match status" value="2"/>
</dbReference>
<dbReference type="InParanoid" id="A0A067M802"/>
<dbReference type="InterPro" id="IPR015943">
    <property type="entry name" value="WD40/YVTN_repeat-like_dom_sf"/>
</dbReference>
<dbReference type="Proteomes" id="UP000027195">
    <property type="component" value="Unassembled WGS sequence"/>
</dbReference>
<dbReference type="SMART" id="SM00320">
    <property type="entry name" value="WD40"/>
    <property type="match status" value="5"/>
</dbReference>
<name>A0A067M802_BOTB1</name>
<feature type="repeat" description="WD" evidence="3">
    <location>
        <begin position="299"/>
        <end position="340"/>
    </location>
</feature>
<evidence type="ECO:0000259" key="5">
    <source>
        <dbReference type="Pfam" id="PF23798"/>
    </source>
</evidence>
<sequence length="748" mass="79922">MAHPSSDAEEAGGLSDEDGQFDEYDVVEEEAEEEEEDDEEEEEEEEEAEAEEDIFGEELEEGEEEEAEAEAGAEVEAEAEPEAEAESDEAPGEESDTEASSEDGSASGGSAEDGRRGTRSGGTGKLRTKDDRAPARDQAEVEDTSYLLSPTYKRRSLFHTSFDNVRSYTIDPICAIPHPAATHSLAASLCMTHLLTGSDDGFIRDYDFFAGCNGKSLLTAPQRHHCGLGDGVMKGGVLNCWWENVDVIPEGTEPEIRPVSPVYSMVLQADALWGISGTKTGHLNLFTVRHDPGRIHHVLPGHRGPISGLALQGDEKAVFSAGWDGEAQQWDLNTGQSVRKFPYQGSQLTAIAVRPITSEHGSSQWQDSSRISVSVRPEAAARSVDTSTTDTLSDQAANLALGLGLDAQPGISYMSGTTLSDGMASFPPTQMSSVEPTNIELPSTEVEMDATGESDDGYDPLFDDDADGEGDMDTSQPPAQPAPAPPAPPPPASAPAPAPVPLAVPNAINNQNYSFSFTAPFGQQDQFSNGNGNGSGAQPQSLSVPQSSRYELPLLDPVTYASYSRDILLTACIDGQVVLWDRRAPAVSQGRPGVGRLELGERCPPWCVSACWSSNGAQVYAGRRNGTIDVWDTRKMGTGYLGTPTLLRSLRNPPSSGAVSCVASFPDGHHLACASQDNIRLWDINDAGPETGRSRAVVPFKIIAGHHGGIISQMLIDATSKFMITASGNRGWFGETTRTILVHEIRPS</sequence>